<dbReference type="PANTHER" id="PTHR43775:SF51">
    <property type="entry name" value="INACTIVE PHENOLPHTHIOCEROL SYNTHESIS POLYKETIDE SYNTHASE TYPE I PKS1-RELATED"/>
    <property type="match status" value="1"/>
</dbReference>
<gene>
    <name evidence="11" type="ORF">DP939_29235</name>
</gene>
<dbReference type="PROSITE" id="PS52019">
    <property type="entry name" value="PKS_MFAS_DH"/>
    <property type="match status" value="1"/>
</dbReference>
<dbReference type="PROSITE" id="PS00012">
    <property type="entry name" value="PHOSPHOPANTETHEINE"/>
    <property type="match status" value="1"/>
</dbReference>
<dbReference type="FunFam" id="1.10.1200.10:FF:000007">
    <property type="entry name" value="Probable polyketide synthase pks17"/>
    <property type="match status" value="1"/>
</dbReference>
<dbReference type="Gene3D" id="3.40.47.10">
    <property type="match status" value="1"/>
</dbReference>
<dbReference type="Pfam" id="PF22953">
    <property type="entry name" value="SpnB_Rossmann"/>
    <property type="match status" value="1"/>
</dbReference>
<dbReference type="Pfam" id="PF00698">
    <property type="entry name" value="Acyl_transf_1"/>
    <property type="match status" value="1"/>
</dbReference>
<evidence type="ECO:0000256" key="3">
    <source>
        <dbReference type="ARBA" id="ARBA00022679"/>
    </source>
</evidence>
<keyword evidence="12" id="KW-1185">Reference proteome</keyword>
<dbReference type="SMART" id="SM00823">
    <property type="entry name" value="PKS_PP"/>
    <property type="match status" value="1"/>
</dbReference>
<dbReference type="InterPro" id="IPR001031">
    <property type="entry name" value="Thioesterase"/>
</dbReference>
<dbReference type="Gene3D" id="1.10.1200.10">
    <property type="entry name" value="ACP-like"/>
    <property type="match status" value="1"/>
</dbReference>
<feature type="active site" description="Proton donor; for dehydratase activity" evidence="6">
    <location>
        <position position="1136"/>
    </location>
</feature>
<dbReference type="Pfam" id="PF21089">
    <property type="entry name" value="PKS_DH_N"/>
    <property type="match status" value="1"/>
</dbReference>
<dbReference type="SUPFAM" id="SSF55048">
    <property type="entry name" value="Probable ACP-binding domain of malonyl-CoA ACP transacylase"/>
    <property type="match status" value="1"/>
</dbReference>
<dbReference type="InterPro" id="IPR016039">
    <property type="entry name" value="Thiolase-like"/>
</dbReference>
<dbReference type="Proteomes" id="UP000253303">
    <property type="component" value="Unassembled WGS sequence"/>
</dbReference>
<dbReference type="InterPro" id="IPR050091">
    <property type="entry name" value="PKS_NRPS_Biosynth_Enz"/>
</dbReference>
<keyword evidence="5" id="KW-0012">Acyltransferase</keyword>
<dbReference type="InterPro" id="IPR020841">
    <property type="entry name" value="PKS_Beta-ketoAc_synthase_dom"/>
</dbReference>
<dbReference type="Gene3D" id="3.40.366.10">
    <property type="entry name" value="Malonyl-Coenzyme A Acyl Carrier Protein, domain 2"/>
    <property type="match status" value="1"/>
</dbReference>
<feature type="active site" description="Proton acceptor; for dehydratase activity" evidence="6">
    <location>
        <position position="962"/>
    </location>
</feature>
<dbReference type="SMART" id="SM00827">
    <property type="entry name" value="PKS_AT"/>
    <property type="match status" value="1"/>
</dbReference>
<dbReference type="SMART" id="SM00824">
    <property type="entry name" value="PKS_TE"/>
    <property type="match status" value="1"/>
</dbReference>
<dbReference type="Gene3D" id="3.40.50.1820">
    <property type="entry name" value="alpha/beta hydrolase"/>
    <property type="match status" value="1"/>
</dbReference>
<protein>
    <submittedName>
        <fullName evidence="11">Polyketide synthase</fullName>
    </submittedName>
</protein>
<dbReference type="InterPro" id="IPR016035">
    <property type="entry name" value="Acyl_Trfase/lysoPLipase"/>
</dbReference>
<dbReference type="InterPro" id="IPR029058">
    <property type="entry name" value="AB_hydrolase_fold"/>
</dbReference>
<dbReference type="InterPro" id="IPR032821">
    <property type="entry name" value="PKS_assoc"/>
</dbReference>
<sequence>MNEDERLGRYLRRVTTELYDVRGRLMETEARLREPIAIIGMACRFPGEVTSPEDLWHLVLDHRDAISGFPEDRGWDMKRLFAPDPGARGTSTTRNGGFLYDAAMFDREPFGISPREALAMDPQQRLMLEVAWEALERARLDPTSLRGSNTGVFTGVAHNDYGGRFMAGGADAGDLEGYLGSGSAHSVVCGRIAYVLGLEGPAVTVDTACSSSLVAMHWAMRALRGGECDLALAGGVTVMSTPSIFVDFSRQGALSPDGRSKAFGRGADGTGWSEGAALLVLERLSRARELGHRVLGVLRGSAVNQDGASNGLTAPSGPAQRRLIRTALADAEVSGDGVDVVEAHGTGTRLGDPIEAHALLATYGRDRGRPDPLWLGSVKSNIGHTQAAAGAAGVIKMVMAMEHGTVPPSLHADETSPEVDWAAGAVRVVTRAMPWPAADGVRRAGVSSFGVGGTNAHVIVEHTPQAPPEPRPAAAETLLPWVVSGASVPAARAQAGRLHALMDREPDLPPADVSWSALTTRAVFGSRGVVLAATLEEARRGLAALAAGQAHAGVVEPVPEGTVRSGVGFVYSGQGAQRIGMGREAAERFPVFGSALEEVCRLLAEAGGVPGVREAMWSAADPEALNDTLYAQAALFAFEVALTRLLESWGVRPDHVMGHSLGEVTAAYVAGVWTLADACRVVGARARWMNEAPRGGAMVALEATAEEAAALLSGTPVVVAAVNGPASVVVSGPDEAVRGVVERFAATGRRSKRLRTSHAFHSPAMDPVLGRFRREIEGIAFHSPAIPLISNVTGRIADPDAVARPAYWAGHVRAPVLFGQGVRALLGTGIGQVLEVGPGGSLTALAGDALGAGQRALAAMRAGRSETGGLLSAMAQMFANGLAVDLRPWFEGTSPRPVDLPTYPFQRRRYWLDVPQAADATAPGLDTGGHPLLGARLDVAAAGTTLFTGRWSAAERPWLADHRVGGKIVVPGTMFVEVALHAGRLTGYPGVRELVHHVPLILEPDEAVLVQVHLGPAEADGTRSISVDSRPESAGARTAWVRNTTGTLTSAAPGQDTDTQDTDAFAFAAAWPPPGARRLALDGLYQEHAESAGFDYGPAFQGVSAVWHLGDDIYAEITAPESLETGGHGLHPALLDATLHPGLIASERLGLREAGLPFAWSAIELHRPGARRLRAHVRRQDGHRISIHVADALGRPVAAVHSLTLRPHDLAKAGRPATTALLRLTWETVRPGRPRGTYTWRLASEDVHTVASSLAAVGVTCDGPAAADGPDTAQVMVACVEGSGAADAHDCAARTLGLVRCRPAQAPGPDARLVVITRRAVAAGPAEPVLDLAAATARGLVRSAQTEEPGRITLVDVDGGDGLGAALLFAAESGEPEIALRAGTIMVPRLTGETTGEQASTAFDPAGTVLVTGGTGTLGGILARHLVTAHGVRHLLLTGRRGLEAPSAAPTRDALRALGAEVTVAACDVADRTALRGLLAAVPADRPLRGVIHLAGVTHDSTIATLDDDRLHEVLRPKVDGAWNLHDLTKDLDLTAFVLFSSASAVLGGAGQGNYAAANAFLDALAGHRRALGLPAVSLAWGLWAEQSDITGRLTQADRARLAGSGMIPLVGDAAMALFDAALHRPESLLVPISFDPAAMRRHVRAASTPILSTVAGLRERAATAEHAAGEPAPPRRLAGLPGGEPPSALADAVRGEVAAVLGHTDPEEIKDTALFRDLGFDSLASVELRNRLGALTGLRLPATVVFDHPNVQALSEYLLSQVAAEDESAPQVVAEPPDSVSALFRQAVGESRAVEALHLIGAAAALRPMLGGSDAAIAPLEPVSLGGDGPALICLPSLNVTSGAQQYDRLAAALGATCSLSSFTVPGYLPGEELPGSLDALADVLAASVRRQGHRPGTYVLLGHSSGGWAAHLAAERLTREGPAPAGVVLIDTYLPGNAETAAILPELIAGMVRVPGDAGPLGQTRLTAMGWYFRMFASWRPAPLPVPTLFVRPSTPFHEHHRAGLWRAVWPFGHDPAEVTGDHFTMLGESAVDTAAAVSAWIRSLDLPQAA</sequence>
<accession>A0A366LS48</accession>
<evidence type="ECO:0000256" key="4">
    <source>
        <dbReference type="ARBA" id="ARBA00023268"/>
    </source>
</evidence>
<dbReference type="InterPro" id="IPR013968">
    <property type="entry name" value="PKS_KR"/>
</dbReference>
<feature type="domain" description="PKS/mFAS DH" evidence="10">
    <location>
        <begin position="930"/>
        <end position="1214"/>
    </location>
</feature>
<dbReference type="Pfam" id="PF16197">
    <property type="entry name" value="KAsynt_C_assoc"/>
    <property type="match status" value="1"/>
</dbReference>
<dbReference type="GO" id="GO:0004312">
    <property type="term" value="F:fatty acid synthase activity"/>
    <property type="evidence" value="ECO:0007669"/>
    <property type="project" value="TreeGrafter"/>
</dbReference>
<dbReference type="InterPro" id="IPR006162">
    <property type="entry name" value="Ppantetheine_attach_site"/>
</dbReference>
<dbReference type="Gene3D" id="3.10.129.110">
    <property type="entry name" value="Polyketide synthase dehydratase"/>
    <property type="match status" value="1"/>
</dbReference>
<dbReference type="InterPro" id="IPR001227">
    <property type="entry name" value="Ac_transferase_dom_sf"/>
</dbReference>
<dbReference type="InterPro" id="IPR042104">
    <property type="entry name" value="PKS_dehydratase_sf"/>
</dbReference>
<feature type="region of interest" description="N-terminal hotdog fold" evidence="6">
    <location>
        <begin position="930"/>
        <end position="1055"/>
    </location>
</feature>
<evidence type="ECO:0000313" key="11">
    <source>
        <dbReference type="EMBL" id="RBQ16751.1"/>
    </source>
</evidence>
<dbReference type="InterPro" id="IPR036291">
    <property type="entry name" value="NAD(P)-bd_dom_sf"/>
</dbReference>
<evidence type="ECO:0000313" key="12">
    <source>
        <dbReference type="Proteomes" id="UP000253303"/>
    </source>
</evidence>
<dbReference type="InterPro" id="IPR020802">
    <property type="entry name" value="TesA-like"/>
</dbReference>
<evidence type="ECO:0000259" key="8">
    <source>
        <dbReference type="PROSITE" id="PS50075"/>
    </source>
</evidence>
<dbReference type="CDD" id="cd08956">
    <property type="entry name" value="KR_3_FAS_SDR_x"/>
    <property type="match status" value="1"/>
</dbReference>
<evidence type="ECO:0000256" key="2">
    <source>
        <dbReference type="ARBA" id="ARBA00022553"/>
    </source>
</evidence>
<dbReference type="SMART" id="SM01294">
    <property type="entry name" value="PKS_PP_betabranch"/>
    <property type="match status" value="1"/>
</dbReference>
<keyword evidence="1" id="KW-0596">Phosphopantetheine</keyword>
<dbReference type="Pfam" id="PF14765">
    <property type="entry name" value="PS-DH"/>
    <property type="match status" value="1"/>
</dbReference>
<dbReference type="SMART" id="SM00826">
    <property type="entry name" value="PKS_DH"/>
    <property type="match status" value="1"/>
</dbReference>
<dbReference type="InterPro" id="IPR057326">
    <property type="entry name" value="KR_dom"/>
</dbReference>
<evidence type="ECO:0000256" key="6">
    <source>
        <dbReference type="PROSITE-ProRule" id="PRU01363"/>
    </source>
</evidence>
<feature type="domain" description="Ketosynthase family 3 (KS3)" evidence="9">
    <location>
        <begin position="33"/>
        <end position="462"/>
    </location>
</feature>
<evidence type="ECO:0000259" key="9">
    <source>
        <dbReference type="PROSITE" id="PS52004"/>
    </source>
</evidence>
<dbReference type="InterPro" id="IPR016036">
    <property type="entry name" value="Malonyl_transacylase_ACP-bd"/>
</dbReference>
<dbReference type="RefSeq" id="WP_113984031.1">
    <property type="nucleotide sequence ID" value="NZ_QMEY01000015.1"/>
</dbReference>
<dbReference type="InterPro" id="IPR049551">
    <property type="entry name" value="PKS_DH_C"/>
</dbReference>
<name>A0A366LS48_9ACTN</name>
<dbReference type="PROSITE" id="PS00606">
    <property type="entry name" value="KS3_1"/>
    <property type="match status" value="1"/>
</dbReference>
<keyword evidence="2" id="KW-0597">Phosphoprotein</keyword>
<dbReference type="InterPro" id="IPR049900">
    <property type="entry name" value="PKS_mFAS_DH"/>
</dbReference>
<dbReference type="CDD" id="cd00833">
    <property type="entry name" value="PKS"/>
    <property type="match status" value="1"/>
</dbReference>
<dbReference type="Pfam" id="PF08659">
    <property type="entry name" value="KR"/>
    <property type="match status" value="1"/>
</dbReference>
<feature type="region of interest" description="C-terminal hotdog fold" evidence="6">
    <location>
        <begin position="1076"/>
        <end position="1214"/>
    </location>
</feature>
<reference evidence="11 12" key="1">
    <citation type="submission" date="2018-06" db="EMBL/GenBank/DDBJ databases">
        <title>Sphaerisporangium craniellae sp. nov., isolated from a marine sponge in the South China Sea.</title>
        <authorList>
            <person name="Li L."/>
        </authorList>
    </citation>
    <scope>NUCLEOTIDE SEQUENCE [LARGE SCALE GENOMIC DNA]</scope>
    <source>
        <strain evidence="11 12">LHW63015</strain>
    </source>
</reference>
<dbReference type="GO" id="GO:0031177">
    <property type="term" value="F:phosphopantetheine binding"/>
    <property type="evidence" value="ECO:0007669"/>
    <property type="project" value="InterPro"/>
</dbReference>
<dbReference type="SUPFAM" id="SSF52151">
    <property type="entry name" value="FabD/lysophospholipase-like"/>
    <property type="match status" value="1"/>
</dbReference>
<dbReference type="PANTHER" id="PTHR43775">
    <property type="entry name" value="FATTY ACID SYNTHASE"/>
    <property type="match status" value="1"/>
</dbReference>
<evidence type="ECO:0000256" key="1">
    <source>
        <dbReference type="ARBA" id="ARBA00022450"/>
    </source>
</evidence>
<dbReference type="InterPro" id="IPR009081">
    <property type="entry name" value="PP-bd_ACP"/>
</dbReference>
<dbReference type="EMBL" id="QMEY01000015">
    <property type="protein sequence ID" value="RBQ16751.1"/>
    <property type="molecule type" value="Genomic_DNA"/>
</dbReference>
<dbReference type="InterPro" id="IPR055123">
    <property type="entry name" value="SpnB-like_Rossmann"/>
</dbReference>
<dbReference type="SUPFAM" id="SSF53474">
    <property type="entry name" value="alpha/beta-Hydrolases"/>
    <property type="match status" value="1"/>
</dbReference>
<feature type="region of interest" description="Disordered" evidence="7">
    <location>
        <begin position="1666"/>
        <end position="1689"/>
    </location>
</feature>
<evidence type="ECO:0000256" key="5">
    <source>
        <dbReference type="ARBA" id="ARBA00023315"/>
    </source>
</evidence>
<dbReference type="Pfam" id="PF02801">
    <property type="entry name" value="Ketoacyl-synt_C"/>
    <property type="match status" value="1"/>
</dbReference>
<proteinExistence type="predicted"/>
<dbReference type="InterPro" id="IPR020806">
    <property type="entry name" value="PKS_PP-bd"/>
</dbReference>
<dbReference type="InterPro" id="IPR018201">
    <property type="entry name" value="Ketoacyl_synth_AS"/>
</dbReference>
<dbReference type="PROSITE" id="PS52004">
    <property type="entry name" value="KS3_2"/>
    <property type="match status" value="1"/>
</dbReference>
<feature type="domain" description="Carrier" evidence="8">
    <location>
        <begin position="1688"/>
        <end position="1763"/>
    </location>
</feature>
<evidence type="ECO:0000256" key="7">
    <source>
        <dbReference type="SAM" id="MobiDB-lite"/>
    </source>
</evidence>
<keyword evidence="4" id="KW-0511">Multifunctional enzyme</keyword>
<comment type="caution">
    <text evidence="11">The sequence shown here is derived from an EMBL/GenBank/DDBJ whole genome shotgun (WGS) entry which is preliminary data.</text>
</comment>
<dbReference type="Pfam" id="PF00109">
    <property type="entry name" value="ketoacyl-synt"/>
    <property type="match status" value="1"/>
</dbReference>
<organism evidence="11 12">
    <name type="scientific">Spongiactinospora rosea</name>
    <dbReference type="NCBI Taxonomy" id="2248750"/>
    <lineage>
        <taxon>Bacteria</taxon>
        <taxon>Bacillati</taxon>
        <taxon>Actinomycetota</taxon>
        <taxon>Actinomycetes</taxon>
        <taxon>Streptosporangiales</taxon>
        <taxon>Streptosporangiaceae</taxon>
        <taxon>Spongiactinospora</taxon>
    </lineage>
</organism>
<dbReference type="Pfam" id="PF00550">
    <property type="entry name" value="PP-binding"/>
    <property type="match status" value="1"/>
</dbReference>
<dbReference type="SUPFAM" id="SSF47336">
    <property type="entry name" value="ACP-like"/>
    <property type="match status" value="1"/>
</dbReference>
<dbReference type="InterPro" id="IPR014043">
    <property type="entry name" value="Acyl_transferase_dom"/>
</dbReference>
<dbReference type="InterPro" id="IPR014030">
    <property type="entry name" value="Ketoacyl_synth_N"/>
</dbReference>
<dbReference type="InterPro" id="IPR020807">
    <property type="entry name" value="PKS_DH"/>
</dbReference>
<dbReference type="InterPro" id="IPR036736">
    <property type="entry name" value="ACP-like_sf"/>
</dbReference>
<dbReference type="FunFam" id="3.40.47.10:FF:000019">
    <property type="entry name" value="Polyketide synthase type I"/>
    <property type="match status" value="1"/>
</dbReference>
<dbReference type="Gene3D" id="3.40.50.720">
    <property type="entry name" value="NAD(P)-binding Rossmann-like Domain"/>
    <property type="match status" value="1"/>
</dbReference>
<dbReference type="PROSITE" id="PS50075">
    <property type="entry name" value="CARRIER"/>
    <property type="match status" value="1"/>
</dbReference>
<dbReference type="SUPFAM" id="SSF51735">
    <property type="entry name" value="NAD(P)-binding Rossmann-fold domains"/>
    <property type="match status" value="2"/>
</dbReference>
<dbReference type="SMART" id="SM00825">
    <property type="entry name" value="PKS_KS"/>
    <property type="match status" value="1"/>
</dbReference>
<dbReference type="GO" id="GO:0004315">
    <property type="term" value="F:3-oxoacyl-[acyl-carrier-protein] synthase activity"/>
    <property type="evidence" value="ECO:0007669"/>
    <property type="project" value="InterPro"/>
</dbReference>
<dbReference type="SMART" id="SM00822">
    <property type="entry name" value="PKS_KR"/>
    <property type="match status" value="1"/>
</dbReference>
<dbReference type="InterPro" id="IPR049552">
    <property type="entry name" value="PKS_DH_N"/>
</dbReference>
<dbReference type="GO" id="GO:0006633">
    <property type="term" value="P:fatty acid biosynthetic process"/>
    <property type="evidence" value="ECO:0007669"/>
    <property type="project" value="InterPro"/>
</dbReference>
<keyword evidence="3" id="KW-0808">Transferase</keyword>
<evidence type="ECO:0000259" key="10">
    <source>
        <dbReference type="PROSITE" id="PS52019"/>
    </source>
</evidence>
<dbReference type="Gene3D" id="3.30.70.3290">
    <property type="match status" value="1"/>
</dbReference>
<dbReference type="Pfam" id="PF00975">
    <property type="entry name" value="Thioesterase"/>
    <property type="match status" value="1"/>
</dbReference>
<dbReference type="OrthoDB" id="4537517at2"/>
<dbReference type="SUPFAM" id="SSF53901">
    <property type="entry name" value="Thiolase-like"/>
    <property type="match status" value="1"/>
</dbReference>
<dbReference type="InterPro" id="IPR014031">
    <property type="entry name" value="Ketoacyl_synth_C"/>
</dbReference>